<organism evidence="3">
    <name type="scientific">Hexamita inflata</name>
    <dbReference type="NCBI Taxonomy" id="28002"/>
    <lineage>
        <taxon>Eukaryota</taxon>
        <taxon>Metamonada</taxon>
        <taxon>Diplomonadida</taxon>
        <taxon>Hexamitidae</taxon>
        <taxon>Hexamitinae</taxon>
        <taxon>Hexamita</taxon>
    </lineage>
</organism>
<keyword evidence="2" id="KW-0677">Repeat</keyword>
<dbReference type="EMBL" id="CATOUU010000082">
    <property type="protein sequence ID" value="CAI9915910.1"/>
    <property type="molecule type" value="Genomic_DNA"/>
</dbReference>
<reference evidence="3" key="1">
    <citation type="submission" date="2023-06" db="EMBL/GenBank/DDBJ databases">
        <authorList>
            <person name="Kurt Z."/>
        </authorList>
    </citation>
    <scope>NUCLEOTIDE SEQUENCE</scope>
</reference>
<name>A0AA86TF25_9EUKA</name>
<protein>
    <submittedName>
        <fullName evidence="3">Leucine-rich repeat domain-containing protein</fullName>
    </submittedName>
    <submittedName>
        <fullName evidence="4">Leucine-rich_repeat domain-containing protein</fullName>
    </submittedName>
</protein>
<dbReference type="InterPro" id="IPR050836">
    <property type="entry name" value="SDS22/Internalin_LRR"/>
</dbReference>
<dbReference type="SUPFAM" id="SSF52058">
    <property type="entry name" value="L domain-like"/>
    <property type="match status" value="1"/>
</dbReference>
<dbReference type="PROSITE" id="PS51450">
    <property type="entry name" value="LRR"/>
    <property type="match status" value="3"/>
</dbReference>
<dbReference type="PANTHER" id="PTHR46652">
    <property type="entry name" value="LEUCINE-RICH REPEAT AND IQ DOMAIN-CONTAINING PROTEIN 1-RELATED"/>
    <property type="match status" value="1"/>
</dbReference>
<evidence type="ECO:0000313" key="3">
    <source>
        <dbReference type="EMBL" id="CAI9915910.1"/>
    </source>
</evidence>
<dbReference type="AlphaFoldDB" id="A0AA86TF25"/>
<comment type="caution">
    <text evidence="3">The sequence shown here is derived from an EMBL/GenBank/DDBJ whole genome shotgun (WGS) entry which is preliminary data.</text>
</comment>
<dbReference type="PANTHER" id="PTHR46652:SF3">
    <property type="entry name" value="LEUCINE-RICH REPEAT-CONTAINING PROTEIN 9"/>
    <property type="match status" value="1"/>
</dbReference>
<dbReference type="Gene3D" id="3.80.10.10">
    <property type="entry name" value="Ribonuclease Inhibitor"/>
    <property type="match status" value="1"/>
</dbReference>
<reference evidence="4 5" key="2">
    <citation type="submission" date="2024-07" db="EMBL/GenBank/DDBJ databases">
        <authorList>
            <person name="Akdeniz Z."/>
        </authorList>
    </citation>
    <scope>NUCLEOTIDE SEQUENCE [LARGE SCALE GENOMIC DNA]</scope>
</reference>
<dbReference type="InterPro" id="IPR001611">
    <property type="entry name" value="Leu-rich_rpt"/>
</dbReference>
<evidence type="ECO:0000313" key="4">
    <source>
        <dbReference type="EMBL" id="CAL6075868.1"/>
    </source>
</evidence>
<dbReference type="EMBL" id="CAXDID020000316">
    <property type="protein sequence ID" value="CAL6075868.1"/>
    <property type="molecule type" value="Genomic_DNA"/>
</dbReference>
<keyword evidence="1" id="KW-0433">Leucine-rich repeat</keyword>
<sequence length="408" mass="47362">MESSTNSSSDSSITIWDMLPKSEQNLIDELKNQIEDKKLIIEMNDDLENIEIMNDFNIEVLSINFCPKIIPKLSNSNIKKIILDNCGIHCLNELQLPNLEALTLQEESNLEDGSTLLQSLGQFKKLKELVLKGYENLELNLIPQLQLTELWLYECKLQNIEILTQFILLTNLNLFYNPNIDVKPLSQIVQLISLNLGGCSLKNAEYLKPLVNLKELYLSNNQNIDINSLQHLVNLKELDLSFNSYINIQPLQYLKSLTTLKLYQCSIIDLTYLKPLINLKELNISMNNIVYLEPLLELKTIELLNARFNNILDVLVLKNHPNFSSYELSNQEQPTQMEIMFANKQRDINAQVTLLRNMINYHSNFKSKMVLQNEKVDKCLQHILYNNTQFIQKVVLQFQYLSTFPDFQ</sequence>
<proteinExistence type="predicted"/>
<dbReference type="Proteomes" id="UP001642409">
    <property type="component" value="Unassembled WGS sequence"/>
</dbReference>
<accession>A0AA86TF25</accession>
<keyword evidence="5" id="KW-1185">Reference proteome</keyword>
<evidence type="ECO:0000256" key="2">
    <source>
        <dbReference type="ARBA" id="ARBA00022737"/>
    </source>
</evidence>
<evidence type="ECO:0000313" key="5">
    <source>
        <dbReference type="Proteomes" id="UP001642409"/>
    </source>
</evidence>
<gene>
    <name evidence="3" type="ORF">HINF_LOCUS3555</name>
    <name evidence="4" type="ORF">HINF_LOCUS57416</name>
</gene>
<dbReference type="InterPro" id="IPR032675">
    <property type="entry name" value="LRR_dom_sf"/>
</dbReference>
<evidence type="ECO:0000256" key="1">
    <source>
        <dbReference type="ARBA" id="ARBA00022614"/>
    </source>
</evidence>